<evidence type="ECO:0000313" key="1">
    <source>
        <dbReference type="EMBL" id="HIZ07630.1"/>
    </source>
</evidence>
<dbReference type="Proteomes" id="UP000824024">
    <property type="component" value="Unassembled WGS sequence"/>
</dbReference>
<accession>A0A9D2IFZ4</accession>
<sequence>MSRIDILLTKARQADKIQKPSGKLAYQIGFEILEGYMAQTYSEKTSGFRASCMAFTIGRLTK</sequence>
<gene>
    <name evidence="1" type="ORF">IAA08_06825</name>
</gene>
<comment type="caution">
    <text evidence="1">The sequence shown here is derived from an EMBL/GenBank/DDBJ whole genome shotgun (WGS) entry which is preliminary data.</text>
</comment>
<reference evidence="1" key="2">
    <citation type="submission" date="2021-04" db="EMBL/GenBank/DDBJ databases">
        <authorList>
            <person name="Gilroy R."/>
        </authorList>
    </citation>
    <scope>NUCLEOTIDE SEQUENCE</scope>
    <source>
        <strain evidence="1">CHK192-9172</strain>
    </source>
</reference>
<organism evidence="1 2">
    <name type="scientific">Candidatus Eubacterium avistercoris</name>
    <dbReference type="NCBI Taxonomy" id="2838567"/>
    <lineage>
        <taxon>Bacteria</taxon>
        <taxon>Bacillati</taxon>
        <taxon>Bacillota</taxon>
        <taxon>Clostridia</taxon>
        <taxon>Eubacteriales</taxon>
        <taxon>Eubacteriaceae</taxon>
        <taxon>Eubacterium</taxon>
    </lineage>
</organism>
<name>A0A9D2IFZ4_9FIRM</name>
<reference evidence="1" key="1">
    <citation type="journal article" date="2021" name="PeerJ">
        <title>Extensive microbial diversity within the chicken gut microbiome revealed by metagenomics and culture.</title>
        <authorList>
            <person name="Gilroy R."/>
            <person name="Ravi A."/>
            <person name="Getino M."/>
            <person name="Pursley I."/>
            <person name="Horton D.L."/>
            <person name="Alikhan N.F."/>
            <person name="Baker D."/>
            <person name="Gharbi K."/>
            <person name="Hall N."/>
            <person name="Watson M."/>
            <person name="Adriaenssens E.M."/>
            <person name="Foster-Nyarko E."/>
            <person name="Jarju S."/>
            <person name="Secka A."/>
            <person name="Antonio M."/>
            <person name="Oren A."/>
            <person name="Chaudhuri R.R."/>
            <person name="La Ragione R."/>
            <person name="Hildebrand F."/>
            <person name="Pallen M.J."/>
        </authorList>
    </citation>
    <scope>NUCLEOTIDE SEQUENCE</scope>
    <source>
        <strain evidence="1">CHK192-9172</strain>
    </source>
</reference>
<dbReference type="EMBL" id="DXCH01000189">
    <property type="protein sequence ID" value="HIZ07630.1"/>
    <property type="molecule type" value="Genomic_DNA"/>
</dbReference>
<dbReference type="AlphaFoldDB" id="A0A9D2IFZ4"/>
<proteinExistence type="predicted"/>
<protein>
    <submittedName>
        <fullName evidence="1">Uncharacterized protein</fullName>
    </submittedName>
</protein>
<evidence type="ECO:0000313" key="2">
    <source>
        <dbReference type="Proteomes" id="UP000824024"/>
    </source>
</evidence>